<dbReference type="EMBL" id="CAXIEN010000215">
    <property type="protein sequence ID" value="CAL1287299.1"/>
    <property type="molecule type" value="Genomic_DNA"/>
</dbReference>
<name>A0AAV2AW84_9ARAC</name>
<dbReference type="AlphaFoldDB" id="A0AAV2AW84"/>
<dbReference type="Proteomes" id="UP001497382">
    <property type="component" value="Unassembled WGS sequence"/>
</dbReference>
<organism evidence="2 3">
    <name type="scientific">Larinioides sclopetarius</name>
    <dbReference type="NCBI Taxonomy" id="280406"/>
    <lineage>
        <taxon>Eukaryota</taxon>
        <taxon>Metazoa</taxon>
        <taxon>Ecdysozoa</taxon>
        <taxon>Arthropoda</taxon>
        <taxon>Chelicerata</taxon>
        <taxon>Arachnida</taxon>
        <taxon>Araneae</taxon>
        <taxon>Araneomorphae</taxon>
        <taxon>Entelegynae</taxon>
        <taxon>Araneoidea</taxon>
        <taxon>Araneidae</taxon>
        <taxon>Larinioides</taxon>
    </lineage>
</organism>
<evidence type="ECO:0000313" key="2">
    <source>
        <dbReference type="EMBL" id="CAL1287299.1"/>
    </source>
</evidence>
<feature type="non-terminal residue" evidence="2">
    <location>
        <position position="65"/>
    </location>
</feature>
<keyword evidence="1" id="KW-0732">Signal</keyword>
<comment type="caution">
    <text evidence="2">The sequence shown here is derived from an EMBL/GenBank/DDBJ whole genome shotgun (WGS) entry which is preliminary data.</text>
</comment>
<evidence type="ECO:0000313" key="3">
    <source>
        <dbReference type="Proteomes" id="UP001497382"/>
    </source>
</evidence>
<gene>
    <name evidence="2" type="ORF">LARSCL_LOCUS14745</name>
</gene>
<feature type="signal peptide" evidence="1">
    <location>
        <begin position="1"/>
        <end position="21"/>
    </location>
</feature>
<sequence>MMAGVLLLALLFFLGQSCCLAARDKEGTGGDITLWINVKEFLTEGSSKFFRRFYWDLENGDSEVP</sequence>
<protein>
    <submittedName>
        <fullName evidence="2">Uncharacterized protein</fullName>
    </submittedName>
</protein>
<evidence type="ECO:0000256" key="1">
    <source>
        <dbReference type="SAM" id="SignalP"/>
    </source>
</evidence>
<reference evidence="2 3" key="1">
    <citation type="submission" date="2024-04" db="EMBL/GenBank/DDBJ databases">
        <authorList>
            <person name="Rising A."/>
            <person name="Reimegard J."/>
            <person name="Sonavane S."/>
            <person name="Akerstrom W."/>
            <person name="Nylinder S."/>
            <person name="Hedman E."/>
            <person name="Kallberg Y."/>
        </authorList>
    </citation>
    <scope>NUCLEOTIDE SEQUENCE [LARGE SCALE GENOMIC DNA]</scope>
</reference>
<proteinExistence type="predicted"/>
<keyword evidence="3" id="KW-1185">Reference proteome</keyword>
<accession>A0AAV2AW84</accession>
<feature type="chain" id="PRO_5043595331" evidence="1">
    <location>
        <begin position="22"/>
        <end position="65"/>
    </location>
</feature>